<sequence length="362" mass="39982">MATANLANSPITQVSQTPVQTNLQPQLLTRLLLDLRGKRFSVDRETIMNLPESVLLCLFPNGLVLSRQSAALSDGGDNDDYEELYGVDFDPECFAYVLAFFRTASDAFYGTPSTPGLFAAQQHLAESSSPTSDFGPTPSQNPLLSKQAIIVLREELEYFSIPPKDGKASTNGDGIANEALLDLKRKCGSYLLHKRNIFTALQRNVNKENNIAEQHLIDMLCMSGFDRDDEWGYRALEPSRCCISSIALVLLKTGIVHNTNAKGEKQVTIDYSQMATAQKLLLFWRKPAVSLIIISEVRVNNLFAAQVLVGWYRSKRGRCRRAGEKCKALGKKGLDVGTEFAHTPITDVTETDKWSSVGVLGN</sequence>
<dbReference type="EMBL" id="MLYV02000976">
    <property type="protein sequence ID" value="PSR74543.1"/>
    <property type="molecule type" value="Genomic_DNA"/>
</dbReference>
<gene>
    <name evidence="1" type="ORF">PHLCEN_2v9720</name>
</gene>
<proteinExistence type="predicted"/>
<dbReference type="STRING" id="98765.A0A2R6NPX9"/>
<dbReference type="AlphaFoldDB" id="A0A2R6NPX9"/>
<organism evidence="1 2">
    <name type="scientific">Hermanssonia centrifuga</name>
    <dbReference type="NCBI Taxonomy" id="98765"/>
    <lineage>
        <taxon>Eukaryota</taxon>
        <taxon>Fungi</taxon>
        <taxon>Dikarya</taxon>
        <taxon>Basidiomycota</taxon>
        <taxon>Agaricomycotina</taxon>
        <taxon>Agaricomycetes</taxon>
        <taxon>Polyporales</taxon>
        <taxon>Meruliaceae</taxon>
        <taxon>Hermanssonia</taxon>
    </lineage>
</organism>
<name>A0A2R6NPX9_9APHY</name>
<evidence type="ECO:0000313" key="2">
    <source>
        <dbReference type="Proteomes" id="UP000186601"/>
    </source>
</evidence>
<accession>A0A2R6NPX9</accession>
<dbReference type="Gene3D" id="3.30.710.10">
    <property type="entry name" value="Potassium Channel Kv1.1, Chain A"/>
    <property type="match status" value="1"/>
</dbReference>
<protein>
    <submittedName>
        <fullName evidence="1">Uncharacterized protein</fullName>
    </submittedName>
</protein>
<evidence type="ECO:0000313" key="1">
    <source>
        <dbReference type="EMBL" id="PSR74543.1"/>
    </source>
</evidence>
<reference evidence="1 2" key="1">
    <citation type="submission" date="2018-02" db="EMBL/GenBank/DDBJ databases">
        <title>Genome sequence of the basidiomycete white-rot fungus Phlebia centrifuga.</title>
        <authorList>
            <person name="Granchi Z."/>
            <person name="Peng M."/>
            <person name="de Vries R.P."/>
            <person name="Hilden K."/>
            <person name="Makela M.R."/>
            <person name="Grigoriev I."/>
            <person name="Riley R."/>
        </authorList>
    </citation>
    <scope>NUCLEOTIDE SEQUENCE [LARGE SCALE GENOMIC DNA]</scope>
    <source>
        <strain evidence="1 2">FBCC195</strain>
    </source>
</reference>
<keyword evidence="2" id="KW-1185">Reference proteome</keyword>
<dbReference type="SUPFAM" id="SSF54695">
    <property type="entry name" value="POZ domain"/>
    <property type="match status" value="1"/>
</dbReference>
<dbReference type="InterPro" id="IPR011333">
    <property type="entry name" value="SKP1/BTB/POZ_sf"/>
</dbReference>
<dbReference type="OrthoDB" id="9451547at2759"/>
<comment type="caution">
    <text evidence="1">The sequence shown here is derived from an EMBL/GenBank/DDBJ whole genome shotgun (WGS) entry which is preliminary data.</text>
</comment>
<dbReference type="Proteomes" id="UP000186601">
    <property type="component" value="Unassembled WGS sequence"/>
</dbReference>